<dbReference type="EMBL" id="JPIT01000008">
    <property type="protein sequence ID" value="KIO46810.1"/>
    <property type="molecule type" value="Genomic_DNA"/>
</dbReference>
<sequence length="77" mass="8710">MGGEFLLKIGVKKFGKKEDEIISLSPFSEENGLTPGEERYNGKAGKKFEKKWKKIWREWVKGVIFASAFATKKGGSR</sequence>
<evidence type="ECO:0000313" key="2">
    <source>
        <dbReference type="EMBL" id="KIO46810.1"/>
    </source>
</evidence>
<proteinExistence type="predicted"/>
<evidence type="ECO:0000313" key="3">
    <source>
        <dbReference type="Proteomes" id="UP000031937"/>
    </source>
</evidence>
<evidence type="ECO:0000313" key="4">
    <source>
        <dbReference type="Proteomes" id="UP000031980"/>
    </source>
</evidence>
<reference evidence="1 4" key="1">
    <citation type="submission" date="2014-07" db="EMBL/GenBank/DDBJ databases">
        <title>Porphyromonadaceae bacterium OUH 308042 = ATCC BAA-2681 = DSM 28342 draft genome.</title>
        <authorList>
            <person name="Sydenham T.V."/>
            <person name="Hasman H."/>
            <person name="Justensen U.S."/>
        </authorList>
    </citation>
    <scope>NUCLEOTIDE SEQUENCE [LARGE SCALE GENOMIC DNA]</scope>
    <source>
        <strain evidence="1 4">OUH 308042</strain>
    </source>
</reference>
<dbReference type="Proteomes" id="UP000031980">
    <property type="component" value="Unassembled WGS sequence"/>
</dbReference>
<gene>
    <name evidence="1" type="ORF">BA92_02835</name>
    <name evidence="2" type="ORF">IE90_01935</name>
</gene>
<dbReference type="AlphaFoldDB" id="A0A0C3RK87"/>
<reference evidence="2 3" key="2">
    <citation type="submission" date="2014-07" db="EMBL/GenBank/DDBJ databases">
        <title>Porphyromonadaceae bacterium OUH 334697 = ATCC BAA-2682 = DSM 28341 draft genome.</title>
        <authorList>
            <person name="Sydenham T.V."/>
            <person name="Hasman H."/>
            <person name="Justesen U.S."/>
        </authorList>
    </citation>
    <scope>NUCLEOTIDE SEQUENCE [LARGE SCALE GENOMIC DNA]</scope>
    <source>
        <strain evidence="2 3">OUH 334697</strain>
    </source>
</reference>
<comment type="caution">
    <text evidence="1">The sequence shown here is derived from an EMBL/GenBank/DDBJ whole genome shotgun (WGS) entry which is preliminary data.</text>
</comment>
<dbReference type="EMBL" id="JPIU01000025">
    <property type="protein sequence ID" value="KIO46809.1"/>
    <property type="molecule type" value="Genomic_DNA"/>
</dbReference>
<dbReference type="Proteomes" id="UP000031937">
    <property type="component" value="Unassembled WGS sequence"/>
</dbReference>
<accession>A0A0C3RK87</accession>
<organism evidence="1 4">
    <name type="scientific">Sanguibacteroides justesenii</name>
    <dbReference type="NCBI Taxonomy" id="1547597"/>
    <lineage>
        <taxon>Bacteria</taxon>
        <taxon>Pseudomonadati</taxon>
        <taxon>Bacteroidota</taxon>
        <taxon>Bacteroidia</taxon>
        <taxon>Bacteroidales</taxon>
        <taxon>Porphyromonadaceae</taxon>
        <taxon>Sanguibacteroides</taxon>
    </lineage>
</organism>
<keyword evidence="4" id="KW-1185">Reference proteome</keyword>
<protein>
    <submittedName>
        <fullName evidence="1">Uncharacterized protein</fullName>
    </submittedName>
</protein>
<name>A0A0C3RK87_9PORP</name>
<evidence type="ECO:0000313" key="1">
    <source>
        <dbReference type="EMBL" id="KIO46809.1"/>
    </source>
</evidence>